<organism evidence="1 2">
    <name type="scientific">Paenibacillus solani</name>
    <dbReference type="NCBI Taxonomy" id="1705565"/>
    <lineage>
        <taxon>Bacteria</taxon>
        <taxon>Bacillati</taxon>
        <taxon>Bacillota</taxon>
        <taxon>Bacilli</taxon>
        <taxon>Bacillales</taxon>
        <taxon>Paenibacillaceae</taxon>
        <taxon>Paenibacillus</taxon>
    </lineage>
</organism>
<sequence length="204" mass="23229">MIKKMDIITVPSVWATELKQKHITVREQNHKLVVLFPGKNYPCDLPLLYYAGNTAIQHNYDVLKLEYGYQAARTDLDINQLSNVIDECYESVQKVINNYEQVIFISKSLGTIVAGEVHRRFQSHIKHVFLTPLVKTIPYINSSEGTVIYGSNDPAFTKEDAAQIESSRKVVEIARADHGLETGDVEENLNHLKVVVDIYREVLK</sequence>
<comment type="caution">
    <text evidence="1">The sequence shown here is derived from an EMBL/GenBank/DDBJ whole genome shotgun (WGS) entry which is preliminary data.</text>
</comment>
<dbReference type="PATRIC" id="fig|1705565.3.peg.4981"/>
<evidence type="ECO:0000313" key="2">
    <source>
        <dbReference type="Proteomes" id="UP000036932"/>
    </source>
</evidence>
<dbReference type="PIRSF" id="PIRSF033634">
    <property type="entry name" value="UCP033634"/>
    <property type="match status" value="1"/>
</dbReference>
<dbReference type="RefSeq" id="WP_054403196.1">
    <property type="nucleotide sequence ID" value="NZ_LIUT01000001.1"/>
</dbReference>
<reference evidence="2" key="1">
    <citation type="submission" date="2015-08" db="EMBL/GenBank/DDBJ databases">
        <title>Genome sequencing project for genomic taxonomy and phylogenomics of Bacillus-like bacteria.</title>
        <authorList>
            <person name="Liu B."/>
            <person name="Wang J."/>
            <person name="Zhu Y."/>
            <person name="Liu G."/>
            <person name="Chen Q."/>
            <person name="Chen Z."/>
            <person name="Lan J."/>
            <person name="Che J."/>
            <person name="Ge C."/>
            <person name="Shi H."/>
            <person name="Pan Z."/>
            <person name="Liu X."/>
        </authorList>
    </citation>
    <scope>NUCLEOTIDE SEQUENCE [LARGE SCALE GENOMIC DNA]</scope>
    <source>
        <strain evidence="2">FJAT-22460</strain>
    </source>
</reference>
<dbReference type="InterPro" id="IPR017018">
    <property type="entry name" value="UCP033634"/>
</dbReference>
<dbReference type="Gene3D" id="3.40.50.1820">
    <property type="entry name" value="alpha/beta hydrolase"/>
    <property type="match status" value="1"/>
</dbReference>
<dbReference type="ESTHER" id="9bacl-a0a0m1p7e5">
    <property type="family name" value="UCP033634"/>
</dbReference>
<dbReference type="AlphaFoldDB" id="A0A0M1P7E5"/>
<dbReference type="Proteomes" id="UP000036932">
    <property type="component" value="Unassembled WGS sequence"/>
</dbReference>
<name>A0A0M1P7E5_9BACL</name>
<accession>A0A0M1P7E5</accession>
<dbReference type="InterPro" id="IPR029058">
    <property type="entry name" value="AB_hydrolase_fold"/>
</dbReference>
<protein>
    <recommendedName>
        <fullName evidence="3">Alpha/beta hydrolase</fullName>
    </recommendedName>
</protein>
<proteinExistence type="predicted"/>
<evidence type="ECO:0008006" key="3">
    <source>
        <dbReference type="Google" id="ProtNLM"/>
    </source>
</evidence>
<gene>
    <name evidence="1" type="ORF">AM231_14675</name>
</gene>
<evidence type="ECO:0000313" key="1">
    <source>
        <dbReference type="EMBL" id="KOR90255.1"/>
    </source>
</evidence>
<keyword evidence="2" id="KW-1185">Reference proteome</keyword>
<dbReference type="SUPFAM" id="SSF53474">
    <property type="entry name" value="alpha/beta-Hydrolases"/>
    <property type="match status" value="1"/>
</dbReference>
<dbReference type="EMBL" id="LIUT01000001">
    <property type="protein sequence ID" value="KOR90255.1"/>
    <property type="molecule type" value="Genomic_DNA"/>
</dbReference>